<feature type="binding site" evidence="9">
    <location>
        <position position="323"/>
    </location>
    <ligand>
        <name>GTP</name>
        <dbReference type="ChEBI" id="CHEBI:37565"/>
    </ligand>
</feature>
<dbReference type="GO" id="GO:0001664">
    <property type="term" value="F:G protein-coupled receptor binding"/>
    <property type="evidence" value="ECO:0007669"/>
    <property type="project" value="TreeGrafter"/>
</dbReference>
<keyword evidence="8" id="KW-0449">Lipoprotein</keyword>
<dbReference type="PRINTS" id="PR00441">
    <property type="entry name" value="GPROTEINAI"/>
</dbReference>
<feature type="binding site" evidence="9">
    <location>
        <begin position="41"/>
        <end position="46"/>
    </location>
    <ligand>
        <name>GTP</name>
        <dbReference type="ChEBI" id="CHEBI:37565"/>
    </ligand>
</feature>
<proteinExistence type="predicted"/>
<dbReference type="GO" id="GO:0005834">
    <property type="term" value="C:heterotrimeric G-protein complex"/>
    <property type="evidence" value="ECO:0007669"/>
    <property type="project" value="TreeGrafter"/>
</dbReference>
<evidence type="ECO:0000313" key="11">
    <source>
        <dbReference type="EMBL" id="CAD2181367.1"/>
    </source>
</evidence>
<dbReference type="AlphaFoldDB" id="A0A6V7W2G2"/>
<sequence length="351" mass="40095">MGLCESIEETGADQISKQIDLDLMKKPKNVLQKLLILGPSESGKSTCVKQMQILHTNGFSIDDLERKKYIVFSNTVGSMAEVVAAMYDLGIQFSNPTSTADINAIKRHIDSGREYCSLPIIVSEAIKNLWRDPAVRVAYERRCDYHIQDSASYFFDNIDRIAAKDYRPTCRDVLLTRVATTGVVKLQFMFKSIEFNVYDVGGQRSERRKWIHVFDDVNAIIFVAAISEYDQRVREDNRTNRLMEAIELFHNVANSMYFAKSTMILFLNKKDLFEEKIKKLSLSILFLSYGGGLNYDEGITFLRSRFQNVYKNKSKLYIHETCATDTNQLDIVFNSVLKTIVSTNLKGMGVL</sequence>
<evidence type="ECO:0000256" key="4">
    <source>
        <dbReference type="ARBA" id="ARBA00022842"/>
    </source>
</evidence>
<name>A0A6V7W2G2_MELEN</name>
<dbReference type="EMBL" id="CAJEWN010000397">
    <property type="protein sequence ID" value="CAD2181367.1"/>
    <property type="molecule type" value="Genomic_DNA"/>
</dbReference>
<protein>
    <submittedName>
        <fullName evidence="11">Uncharacterized protein</fullName>
    </submittedName>
</protein>
<dbReference type="OrthoDB" id="5817230at2759"/>
<dbReference type="GO" id="GO:0046872">
    <property type="term" value="F:metal ion binding"/>
    <property type="evidence" value="ECO:0007669"/>
    <property type="project" value="UniProtKB-KW"/>
</dbReference>
<dbReference type="InterPro" id="IPR027417">
    <property type="entry name" value="P-loop_NTPase"/>
</dbReference>
<evidence type="ECO:0000256" key="2">
    <source>
        <dbReference type="ARBA" id="ARBA00022723"/>
    </source>
</evidence>
<dbReference type="GO" id="GO:0003924">
    <property type="term" value="F:GTPase activity"/>
    <property type="evidence" value="ECO:0007669"/>
    <property type="project" value="InterPro"/>
</dbReference>
<keyword evidence="1" id="KW-0519">Myristate</keyword>
<dbReference type="SMART" id="SM00275">
    <property type="entry name" value="G_alpha"/>
    <property type="match status" value="1"/>
</dbReference>
<evidence type="ECO:0000256" key="5">
    <source>
        <dbReference type="ARBA" id="ARBA00023134"/>
    </source>
</evidence>
<feature type="binding site" evidence="9">
    <location>
        <begin position="174"/>
        <end position="180"/>
    </location>
    <ligand>
        <name>GTP</name>
        <dbReference type="ChEBI" id="CHEBI:37565"/>
    </ligand>
</feature>
<dbReference type="InterPro" id="IPR011025">
    <property type="entry name" value="GproteinA_insert"/>
</dbReference>
<feature type="binding site" evidence="9">
    <location>
        <begin position="149"/>
        <end position="150"/>
    </location>
    <ligand>
        <name>GTP</name>
        <dbReference type="ChEBI" id="CHEBI:37565"/>
    </ligand>
</feature>
<dbReference type="SUPFAM" id="SSF52540">
    <property type="entry name" value="P-loop containing nucleoside triphosphate hydrolases"/>
    <property type="match status" value="1"/>
</dbReference>
<dbReference type="InterPro" id="IPR001019">
    <property type="entry name" value="Gprotein_alpha_su"/>
</dbReference>
<evidence type="ECO:0000256" key="8">
    <source>
        <dbReference type="ARBA" id="ARBA00023288"/>
    </source>
</evidence>
<keyword evidence="2 10" id="KW-0479">Metal-binding</keyword>
<keyword evidence="3 9" id="KW-0547">Nucleotide-binding</keyword>
<dbReference type="Gene3D" id="3.40.50.300">
    <property type="entry name" value="P-loop containing nucleotide triphosphate hydrolases"/>
    <property type="match status" value="1"/>
</dbReference>
<dbReference type="GO" id="GO:0005737">
    <property type="term" value="C:cytoplasm"/>
    <property type="evidence" value="ECO:0007669"/>
    <property type="project" value="TreeGrafter"/>
</dbReference>
<feature type="binding site" evidence="9">
    <location>
        <begin position="268"/>
        <end position="271"/>
    </location>
    <ligand>
        <name>GTP</name>
        <dbReference type="ChEBI" id="CHEBI:37565"/>
    </ligand>
</feature>
<evidence type="ECO:0000256" key="10">
    <source>
        <dbReference type="PIRSR" id="PIRSR601019-2"/>
    </source>
</evidence>
<keyword evidence="6" id="KW-0564">Palmitate</keyword>
<dbReference type="GO" id="GO:0005525">
    <property type="term" value="F:GTP binding"/>
    <property type="evidence" value="ECO:0007669"/>
    <property type="project" value="UniProtKB-KW"/>
</dbReference>
<dbReference type="InterPro" id="IPR001408">
    <property type="entry name" value="Gprotein_alpha_I"/>
</dbReference>
<gene>
    <name evidence="11" type="ORF">MENT_LOCUS33507</name>
</gene>
<dbReference type="GO" id="GO:0031683">
    <property type="term" value="F:G-protein beta/gamma-subunit complex binding"/>
    <property type="evidence" value="ECO:0007669"/>
    <property type="project" value="InterPro"/>
</dbReference>
<dbReference type="PRINTS" id="PR00318">
    <property type="entry name" value="GPROTEINA"/>
</dbReference>
<dbReference type="GO" id="GO:0007188">
    <property type="term" value="P:adenylate cyclase-modulating G protein-coupled receptor signaling pathway"/>
    <property type="evidence" value="ECO:0007669"/>
    <property type="project" value="InterPro"/>
</dbReference>
<accession>A0A6V7W2G2</accession>
<keyword evidence="4 10" id="KW-0460">Magnesium</keyword>
<dbReference type="Proteomes" id="UP000580250">
    <property type="component" value="Unassembled WGS sequence"/>
</dbReference>
<evidence type="ECO:0000256" key="7">
    <source>
        <dbReference type="ARBA" id="ARBA00023224"/>
    </source>
</evidence>
<organism evidence="11 12">
    <name type="scientific">Meloidogyne enterolobii</name>
    <name type="common">Root-knot nematode worm</name>
    <name type="synonym">Meloidogyne mayaguensis</name>
    <dbReference type="NCBI Taxonomy" id="390850"/>
    <lineage>
        <taxon>Eukaryota</taxon>
        <taxon>Metazoa</taxon>
        <taxon>Ecdysozoa</taxon>
        <taxon>Nematoda</taxon>
        <taxon>Chromadorea</taxon>
        <taxon>Rhabditida</taxon>
        <taxon>Tylenchina</taxon>
        <taxon>Tylenchomorpha</taxon>
        <taxon>Tylenchoidea</taxon>
        <taxon>Meloidogynidae</taxon>
        <taxon>Meloidogyninae</taxon>
        <taxon>Meloidogyne</taxon>
    </lineage>
</organism>
<feature type="binding site" evidence="9">
    <location>
        <begin position="199"/>
        <end position="203"/>
    </location>
    <ligand>
        <name>GTP</name>
        <dbReference type="ChEBI" id="CHEBI:37565"/>
    </ligand>
</feature>
<evidence type="ECO:0000256" key="6">
    <source>
        <dbReference type="ARBA" id="ARBA00023139"/>
    </source>
</evidence>
<evidence type="ECO:0000256" key="1">
    <source>
        <dbReference type="ARBA" id="ARBA00022707"/>
    </source>
</evidence>
<dbReference type="Pfam" id="PF00503">
    <property type="entry name" value="G-alpha"/>
    <property type="match status" value="1"/>
</dbReference>
<evidence type="ECO:0000313" key="12">
    <source>
        <dbReference type="Proteomes" id="UP000580250"/>
    </source>
</evidence>
<dbReference type="PANTHER" id="PTHR10218:SF362">
    <property type="entry name" value="G PROTEIN ALPHA O SUBUNIT"/>
    <property type="match status" value="1"/>
</dbReference>
<feature type="binding site" evidence="10">
    <location>
        <position position="180"/>
    </location>
    <ligand>
        <name>Mg(2+)</name>
        <dbReference type="ChEBI" id="CHEBI:18420"/>
    </ligand>
</feature>
<comment type="caution">
    <text evidence="11">The sequence shown here is derived from an EMBL/GenBank/DDBJ whole genome shotgun (WGS) entry which is preliminary data.</text>
</comment>
<dbReference type="PANTHER" id="PTHR10218">
    <property type="entry name" value="GTP-BINDING PROTEIN ALPHA SUBUNIT"/>
    <property type="match status" value="1"/>
</dbReference>
<dbReference type="FunFam" id="3.40.50.300:FF:002307">
    <property type="entry name" value="Guanine nucleotide-binding protein G(k) subunit alpha"/>
    <property type="match status" value="1"/>
</dbReference>
<reference evidence="11 12" key="1">
    <citation type="submission" date="2020-08" db="EMBL/GenBank/DDBJ databases">
        <authorList>
            <person name="Koutsovoulos G."/>
            <person name="Danchin GJ E."/>
        </authorList>
    </citation>
    <scope>NUCLEOTIDE SEQUENCE [LARGE SCALE GENOMIC DNA]</scope>
</reference>
<feature type="binding site" evidence="10">
    <location>
        <position position="45"/>
    </location>
    <ligand>
        <name>Mg(2+)</name>
        <dbReference type="ChEBI" id="CHEBI:18420"/>
    </ligand>
</feature>
<dbReference type="SUPFAM" id="SSF47895">
    <property type="entry name" value="Transducin (alpha subunit), insertion domain"/>
    <property type="match status" value="1"/>
</dbReference>
<keyword evidence="5 9" id="KW-0342">GTP-binding</keyword>
<evidence type="ECO:0000256" key="3">
    <source>
        <dbReference type="ARBA" id="ARBA00022741"/>
    </source>
</evidence>
<evidence type="ECO:0000256" key="9">
    <source>
        <dbReference type="PIRSR" id="PIRSR601019-1"/>
    </source>
</evidence>
<dbReference type="CDD" id="cd00066">
    <property type="entry name" value="G-alpha"/>
    <property type="match status" value="1"/>
</dbReference>
<keyword evidence="7" id="KW-0807">Transducer</keyword>
<dbReference type="Gene3D" id="1.10.400.10">
    <property type="entry name" value="GI Alpha 1, domain 2-like"/>
    <property type="match status" value="1"/>
</dbReference>
<dbReference type="PROSITE" id="PS51882">
    <property type="entry name" value="G_ALPHA"/>
    <property type="match status" value="1"/>
</dbReference>